<keyword evidence="4" id="KW-0411">Iron-sulfur</keyword>
<proteinExistence type="predicted"/>
<dbReference type="PANTHER" id="PTHR32329">
    <property type="entry name" value="BIFUNCTIONAL PROTEIN [INCLUDES 2-HYDROXYACYL-COA DEHYDRATASE (N-TER) AND ITS ACTIVATOR DOMAIN (C_TERM)-RELATED"/>
    <property type="match status" value="1"/>
</dbReference>
<dbReference type="Pfam" id="PF01869">
    <property type="entry name" value="BcrAD_BadFG"/>
    <property type="match status" value="1"/>
</dbReference>
<dbReference type="EMBL" id="VUMN01000020">
    <property type="protein sequence ID" value="MSS58971.1"/>
    <property type="molecule type" value="Genomic_DNA"/>
</dbReference>
<dbReference type="Gene3D" id="3.30.420.40">
    <property type="match status" value="2"/>
</dbReference>
<reference evidence="6 7" key="1">
    <citation type="submission" date="2019-08" db="EMBL/GenBank/DDBJ databases">
        <title>In-depth cultivation of the pig gut microbiome towards novel bacterial diversity and tailored functional studies.</title>
        <authorList>
            <person name="Wylensek D."/>
            <person name="Hitch T.C.A."/>
            <person name="Clavel T."/>
        </authorList>
    </citation>
    <scope>NUCLEOTIDE SEQUENCE [LARGE SCALE GENOMIC DNA]</scope>
    <source>
        <strain evidence="6 7">Oil+RF-744-GAM-WT-6</strain>
    </source>
</reference>
<dbReference type="SUPFAM" id="SSF53067">
    <property type="entry name" value="Actin-like ATPase domain"/>
    <property type="match status" value="1"/>
</dbReference>
<evidence type="ECO:0000256" key="2">
    <source>
        <dbReference type="ARBA" id="ARBA00022723"/>
    </source>
</evidence>
<keyword evidence="3" id="KW-0408">Iron</keyword>
<gene>
    <name evidence="6" type="ORF">FYJ51_08630</name>
</gene>
<dbReference type="PANTHER" id="PTHR32329:SF2">
    <property type="entry name" value="BIFUNCTIONAL PROTEIN [INCLUDES 2-HYDROXYACYL-COA DEHYDRATASE (N-TER) AND ITS ACTIVATOR DOMAIN (C_TERM)"/>
    <property type="match status" value="1"/>
</dbReference>
<dbReference type="RefSeq" id="WP_205946264.1">
    <property type="nucleotide sequence ID" value="NZ_JAQXPC010000107.1"/>
</dbReference>
<evidence type="ECO:0000313" key="7">
    <source>
        <dbReference type="Proteomes" id="UP000461880"/>
    </source>
</evidence>
<feature type="domain" description="ATPase BadF/BadG/BcrA/BcrD type" evidence="5">
    <location>
        <begin position="6"/>
        <end position="257"/>
    </location>
</feature>
<evidence type="ECO:0000259" key="5">
    <source>
        <dbReference type="Pfam" id="PF01869"/>
    </source>
</evidence>
<organism evidence="6 7">
    <name type="scientific">Stecheria intestinalis</name>
    <dbReference type="NCBI Taxonomy" id="2606630"/>
    <lineage>
        <taxon>Bacteria</taxon>
        <taxon>Bacillati</taxon>
        <taxon>Bacillota</taxon>
        <taxon>Erysipelotrichia</taxon>
        <taxon>Erysipelotrichales</taxon>
        <taxon>Erysipelotrichaceae</taxon>
        <taxon>Stecheria</taxon>
    </lineage>
</organism>
<dbReference type="InterPro" id="IPR043129">
    <property type="entry name" value="ATPase_NBD"/>
</dbReference>
<dbReference type="GO" id="GO:0051536">
    <property type="term" value="F:iron-sulfur cluster binding"/>
    <property type="evidence" value="ECO:0007669"/>
    <property type="project" value="UniProtKB-KW"/>
</dbReference>
<keyword evidence="7" id="KW-1185">Reference proteome</keyword>
<evidence type="ECO:0000256" key="3">
    <source>
        <dbReference type="ARBA" id="ARBA00023004"/>
    </source>
</evidence>
<name>A0A7X2TGY3_9FIRM</name>
<dbReference type="CDD" id="cd24036">
    <property type="entry name" value="ASKHA_NBD_BcrAD_BadFG_HgdC_HadI"/>
    <property type="match status" value="1"/>
</dbReference>
<comment type="caution">
    <text evidence="6">The sequence shown here is derived from an EMBL/GenBank/DDBJ whole genome shotgun (WGS) entry which is preliminary data.</text>
</comment>
<evidence type="ECO:0000256" key="1">
    <source>
        <dbReference type="ARBA" id="ARBA00001966"/>
    </source>
</evidence>
<sequence>MKYYGGCDSGSTYTKCVILDENGKMVSDVTLRSRINSVLSAQDALDQAIARVPELHSAKDLAYLVGTGYGRNKVPFADENISEISCHAMGVHVADPSVRAIIDIGGQDVKGIAVDRDGTVLNFAMNDKCAAGTGRFFEAMARAFEMDLSEFSKLSLNAKNVIPITAQCTVFAESEVISLVGEGKPMDEIAAGIENSVAKRCFVMAKKAGASDRITLTGGCAKNEGLKQAIEKVLRIKVIDLPIDPQLMGALGAAEFARQKGRAGARA</sequence>
<comment type="cofactor">
    <cofactor evidence="1">
        <name>[4Fe-4S] cluster</name>
        <dbReference type="ChEBI" id="CHEBI:49883"/>
    </cofactor>
</comment>
<evidence type="ECO:0000256" key="4">
    <source>
        <dbReference type="ARBA" id="ARBA00023014"/>
    </source>
</evidence>
<protein>
    <submittedName>
        <fullName evidence="6">Activase</fullName>
    </submittedName>
</protein>
<dbReference type="Proteomes" id="UP000461880">
    <property type="component" value="Unassembled WGS sequence"/>
</dbReference>
<dbReference type="InterPro" id="IPR051805">
    <property type="entry name" value="Dehydratase_Activator_Redct"/>
</dbReference>
<evidence type="ECO:0000313" key="6">
    <source>
        <dbReference type="EMBL" id="MSS58971.1"/>
    </source>
</evidence>
<keyword evidence="2" id="KW-0479">Metal-binding</keyword>
<dbReference type="NCBIfam" id="TIGR00241">
    <property type="entry name" value="CoA_E_activ"/>
    <property type="match status" value="1"/>
</dbReference>
<dbReference type="AlphaFoldDB" id="A0A7X2TGY3"/>
<dbReference type="GO" id="GO:0046872">
    <property type="term" value="F:metal ion binding"/>
    <property type="evidence" value="ECO:0007669"/>
    <property type="project" value="UniProtKB-KW"/>
</dbReference>
<accession>A0A7X2TGY3</accession>
<dbReference type="InterPro" id="IPR008275">
    <property type="entry name" value="CoA_E_activase_dom"/>
</dbReference>
<dbReference type="InterPro" id="IPR002731">
    <property type="entry name" value="ATPase_BadF"/>
</dbReference>